<dbReference type="EMBL" id="JAKJXP020000024">
    <property type="protein sequence ID" value="KAK7753913.1"/>
    <property type="molecule type" value="Genomic_DNA"/>
</dbReference>
<protein>
    <recommendedName>
        <fullName evidence="2">RBR-type E3 ubiquitin transferase</fullName>
        <ecNumber evidence="2">2.3.2.31</ecNumber>
    </recommendedName>
</protein>
<keyword evidence="6" id="KW-0863">Zinc-finger</keyword>
<feature type="domain" description="RING-type" evidence="9">
    <location>
        <begin position="117"/>
        <end position="281"/>
    </location>
</feature>
<dbReference type="Pfam" id="PF01485">
    <property type="entry name" value="IBR"/>
    <property type="match status" value="1"/>
</dbReference>
<evidence type="ECO:0000256" key="5">
    <source>
        <dbReference type="ARBA" id="ARBA00022737"/>
    </source>
</evidence>
<evidence type="ECO:0000256" key="8">
    <source>
        <dbReference type="ARBA" id="ARBA00022833"/>
    </source>
</evidence>
<dbReference type="PROSITE" id="PS00518">
    <property type="entry name" value="ZF_RING_1"/>
    <property type="match status" value="1"/>
</dbReference>
<evidence type="ECO:0000256" key="2">
    <source>
        <dbReference type="ARBA" id="ARBA00012251"/>
    </source>
</evidence>
<gene>
    <name evidence="10" type="ORF">SLS62_004011</name>
</gene>
<keyword evidence="4" id="KW-0479">Metal-binding</keyword>
<name>A0AAN9UTV2_9PEZI</name>
<dbReference type="AlphaFoldDB" id="A0AAN9UTV2"/>
<dbReference type="Proteomes" id="UP001320420">
    <property type="component" value="Unassembled WGS sequence"/>
</dbReference>
<evidence type="ECO:0000256" key="3">
    <source>
        <dbReference type="ARBA" id="ARBA00022679"/>
    </source>
</evidence>
<evidence type="ECO:0000256" key="4">
    <source>
        <dbReference type="ARBA" id="ARBA00022723"/>
    </source>
</evidence>
<accession>A0AAN9UTV2</accession>
<dbReference type="GO" id="GO:0061630">
    <property type="term" value="F:ubiquitin protein ligase activity"/>
    <property type="evidence" value="ECO:0007669"/>
    <property type="project" value="UniProtKB-EC"/>
</dbReference>
<keyword evidence="8" id="KW-0862">Zinc</keyword>
<evidence type="ECO:0000313" key="11">
    <source>
        <dbReference type="Proteomes" id="UP001320420"/>
    </source>
</evidence>
<comment type="catalytic activity">
    <reaction evidence="1">
        <text>[E2 ubiquitin-conjugating enzyme]-S-ubiquitinyl-L-cysteine + [acceptor protein]-L-lysine = [E2 ubiquitin-conjugating enzyme]-L-cysteine + [acceptor protein]-N(6)-ubiquitinyl-L-lysine.</text>
        <dbReference type="EC" id="2.3.2.31"/>
    </reaction>
</comment>
<dbReference type="GO" id="GO:0016567">
    <property type="term" value="P:protein ubiquitination"/>
    <property type="evidence" value="ECO:0007669"/>
    <property type="project" value="InterPro"/>
</dbReference>
<evidence type="ECO:0000256" key="1">
    <source>
        <dbReference type="ARBA" id="ARBA00001798"/>
    </source>
</evidence>
<reference evidence="10 11" key="1">
    <citation type="submission" date="2024-02" db="EMBL/GenBank/DDBJ databases">
        <title>De novo assembly and annotation of 12 fungi associated with fruit tree decline syndrome in Ontario, Canada.</title>
        <authorList>
            <person name="Sulman M."/>
            <person name="Ellouze W."/>
            <person name="Ilyukhin E."/>
        </authorList>
    </citation>
    <scope>NUCLEOTIDE SEQUENCE [LARGE SCALE GENOMIC DNA]</scope>
    <source>
        <strain evidence="10 11">M11/M66-122</strain>
    </source>
</reference>
<keyword evidence="7" id="KW-0833">Ubl conjugation pathway</keyword>
<dbReference type="InterPro" id="IPR031127">
    <property type="entry name" value="E3_UB_ligase_RBR"/>
</dbReference>
<dbReference type="InterPro" id="IPR017907">
    <property type="entry name" value="Znf_RING_CS"/>
</dbReference>
<dbReference type="EC" id="2.3.2.31" evidence="2"/>
<evidence type="ECO:0000256" key="7">
    <source>
        <dbReference type="ARBA" id="ARBA00022786"/>
    </source>
</evidence>
<dbReference type="InterPro" id="IPR044066">
    <property type="entry name" value="TRIAD_supradom"/>
</dbReference>
<proteinExistence type="predicted"/>
<dbReference type="GO" id="GO:0008270">
    <property type="term" value="F:zinc ion binding"/>
    <property type="evidence" value="ECO:0007669"/>
    <property type="project" value="UniProtKB-KW"/>
</dbReference>
<evidence type="ECO:0000313" key="10">
    <source>
        <dbReference type="EMBL" id="KAK7753913.1"/>
    </source>
</evidence>
<evidence type="ECO:0000259" key="9">
    <source>
        <dbReference type="PROSITE" id="PS51873"/>
    </source>
</evidence>
<keyword evidence="11" id="KW-1185">Reference proteome</keyword>
<organism evidence="10 11">
    <name type="scientific">Diatrype stigma</name>
    <dbReference type="NCBI Taxonomy" id="117547"/>
    <lineage>
        <taxon>Eukaryota</taxon>
        <taxon>Fungi</taxon>
        <taxon>Dikarya</taxon>
        <taxon>Ascomycota</taxon>
        <taxon>Pezizomycotina</taxon>
        <taxon>Sordariomycetes</taxon>
        <taxon>Xylariomycetidae</taxon>
        <taxon>Xylariales</taxon>
        <taxon>Diatrypaceae</taxon>
        <taxon>Diatrype</taxon>
    </lineage>
</organism>
<sequence>MDVSVFAQMEDEDALLIIQLLQEDAEEALANTMGKGKQPGGTETDQQLALELFLEELKDAKVCATDRSMAEGIQGNTAQLQVTSQASTPLDDEATVAGDLPESSDWATSRQQEAGVQKRHCEACRDPKHSAELAKAPCGHEYCRGCLTHLFQDAMLDESLFPPRCCNQHIPLAQNRLFLDSEVAREYPKKALEFSTPNRTYCHNQHCASFIPQEQCLELVAACEACDARTCIACKGPAHGGDCPNDGQLQEVLRLAIEQGWQRCSNCWGMIELHTGCNHMT</sequence>
<dbReference type="CDD" id="cd20335">
    <property type="entry name" value="BRcat_RBR"/>
    <property type="match status" value="1"/>
</dbReference>
<keyword evidence="5" id="KW-0677">Repeat</keyword>
<evidence type="ECO:0000256" key="6">
    <source>
        <dbReference type="ARBA" id="ARBA00022771"/>
    </source>
</evidence>
<comment type="caution">
    <text evidence="10">The sequence shown here is derived from an EMBL/GenBank/DDBJ whole genome shotgun (WGS) entry which is preliminary data.</text>
</comment>
<dbReference type="PROSITE" id="PS51873">
    <property type="entry name" value="TRIAD"/>
    <property type="match status" value="1"/>
</dbReference>
<dbReference type="PANTHER" id="PTHR11685">
    <property type="entry name" value="RBR FAMILY RING FINGER AND IBR DOMAIN-CONTAINING"/>
    <property type="match status" value="1"/>
</dbReference>
<dbReference type="InterPro" id="IPR002867">
    <property type="entry name" value="IBR_dom"/>
</dbReference>
<dbReference type="SUPFAM" id="SSF57850">
    <property type="entry name" value="RING/U-box"/>
    <property type="match status" value="1"/>
</dbReference>
<keyword evidence="3" id="KW-0808">Transferase</keyword>